<protein>
    <recommendedName>
        <fullName evidence="7">Kinesin-like protein</fullName>
    </recommendedName>
</protein>
<dbReference type="HOGENOM" id="CLU_321980_0_0_1"/>
<dbReference type="InterPro" id="IPR027640">
    <property type="entry name" value="Kinesin-like_fam"/>
</dbReference>
<keyword evidence="7" id="KW-0493">Microtubule</keyword>
<dbReference type="GO" id="GO:0008017">
    <property type="term" value="F:microtubule binding"/>
    <property type="evidence" value="ECO:0007669"/>
    <property type="project" value="InterPro"/>
</dbReference>
<accession>K3X0N0</accession>
<dbReference type="PROSITE" id="PS50067">
    <property type="entry name" value="KINESIN_MOTOR_2"/>
    <property type="match status" value="1"/>
</dbReference>
<dbReference type="GO" id="GO:0003777">
    <property type="term" value="F:microtubule motor activity"/>
    <property type="evidence" value="ECO:0007669"/>
    <property type="project" value="InterPro"/>
</dbReference>
<dbReference type="PANTHER" id="PTHR47969">
    <property type="entry name" value="CHROMOSOME-ASSOCIATED KINESIN KIF4A-RELATED"/>
    <property type="match status" value="1"/>
</dbReference>
<evidence type="ECO:0000256" key="5">
    <source>
        <dbReference type="ARBA" id="ARBA00023054"/>
    </source>
</evidence>
<dbReference type="PRINTS" id="PR00380">
    <property type="entry name" value="KINESINHEAVY"/>
</dbReference>
<dbReference type="GO" id="GO:0005737">
    <property type="term" value="C:cytoplasm"/>
    <property type="evidence" value="ECO:0007669"/>
    <property type="project" value="UniProtKB-SubCell"/>
</dbReference>
<dbReference type="eggNOG" id="KOG0244">
    <property type="taxonomic scope" value="Eukaryota"/>
</dbReference>
<reference evidence="10" key="1">
    <citation type="journal article" date="2010" name="Genome Biol.">
        <title>Genome sequence of the necrotrophic plant pathogen Pythium ultimum reveals original pathogenicity mechanisms and effector repertoire.</title>
        <authorList>
            <person name="Levesque C.A."/>
            <person name="Brouwer H."/>
            <person name="Cano L."/>
            <person name="Hamilton J.P."/>
            <person name="Holt C."/>
            <person name="Huitema E."/>
            <person name="Raffaele S."/>
            <person name="Robideau G.P."/>
            <person name="Thines M."/>
            <person name="Win J."/>
            <person name="Zerillo M.M."/>
            <person name="Beakes G.W."/>
            <person name="Boore J.L."/>
            <person name="Busam D."/>
            <person name="Dumas B."/>
            <person name="Ferriera S."/>
            <person name="Fuerstenberg S.I."/>
            <person name="Gachon C.M."/>
            <person name="Gaulin E."/>
            <person name="Govers F."/>
            <person name="Grenville-Briggs L."/>
            <person name="Horner N."/>
            <person name="Hostetler J."/>
            <person name="Jiang R.H."/>
            <person name="Johnson J."/>
            <person name="Krajaejun T."/>
            <person name="Lin H."/>
            <person name="Meijer H.J."/>
            <person name="Moore B."/>
            <person name="Morris P."/>
            <person name="Phuntmart V."/>
            <person name="Puiu D."/>
            <person name="Shetty J."/>
            <person name="Stajich J.E."/>
            <person name="Tripathy S."/>
            <person name="Wawra S."/>
            <person name="van West P."/>
            <person name="Whitty B.R."/>
            <person name="Coutinho P.M."/>
            <person name="Henrissat B."/>
            <person name="Martin F."/>
            <person name="Thomas P.D."/>
            <person name="Tyler B.M."/>
            <person name="De Vries R.P."/>
            <person name="Kamoun S."/>
            <person name="Yandell M."/>
            <person name="Tisserat N."/>
            <person name="Buell C.R."/>
        </authorList>
    </citation>
    <scope>NUCLEOTIDE SEQUENCE</scope>
    <source>
        <strain evidence="10">DAOM:BR144</strain>
    </source>
</reference>
<dbReference type="AlphaFoldDB" id="K3X0N0"/>
<keyword evidence="6 7" id="KW-0505">Motor protein</keyword>
<evidence type="ECO:0000256" key="3">
    <source>
        <dbReference type="ARBA" id="ARBA00022741"/>
    </source>
</evidence>
<dbReference type="PANTHER" id="PTHR47969:SF15">
    <property type="entry name" value="CHROMOSOME-ASSOCIATED KINESIN KIF4A-RELATED"/>
    <property type="match status" value="1"/>
</dbReference>
<keyword evidence="2" id="KW-0963">Cytoplasm</keyword>
<proteinExistence type="inferred from homology"/>
<keyword evidence="10" id="KW-1185">Reference proteome</keyword>
<reference evidence="9" key="3">
    <citation type="submission" date="2015-02" db="UniProtKB">
        <authorList>
            <consortium name="EnsemblProtists"/>
        </authorList>
    </citation>
    <scope>IDENTIFICATION</scope>
    <source>
        <strain evidence="9">DAOM BR144</strain>
    </source>
</reference>
<evidence type="ECO:0000256" key="2">
    <source>
        <dbReference type="ARBA" id="ARBA00022490"/>
    </source>
</evidence>
<evidence type="ECO:0000256" key="7">
    <source>
        <dbReference type="RuleBase" id="RU000394"/>
    </source>
</evidence>
<dbReference type="InterPro" id="IPR027417">
    <property type="entry name" value="P-loop_NTPase"/>
</dbReference>
<dbReference type="GO" id="GO:0007052">
    <property type="term" value="P:mitotic spindle organization"/>
    <property type="evidence" value="ECO:0007669"/>
    <property type="project" value="TreeGrafter"/>
</dbReference>
<keyword evidence="5" id="KW-0175">Coiled coil</keyword>
<dbReference type="EnsemblProtists" id="PYU1_T010779">
    <property type="protein sequence ID" value="PYU1_T010779"/>
    <property type="gene ID" value="PYU1_G010756"/>
</dbReference>
<evidence type="ECO:0000313" key="9">
    <source>
        <dbReference type="EnsemblProtists" id="PYU1_T010779"/>
    </source>
</evidence>
<evidence type="ECO:0000313" key="10">
    <source>
        <dbReference type="Proteomes" id="UP000019132"/>
    </source>
</evidence>
<feature type="binding site" evidence="6">
    <location>
        <begin position="16"/>
        <end position="23"/>
    </location>
    <ligand>
        <name>ATP</name>
        <dbReference type="ChEBI" id="CHEBI:30616"/>
    </ligand>
</feature>
<dbReference type="InterPro" id="IPR036961">
    <property type="entry name" value="Kinesin_motor_dom_sf"/>
</dbReference>
<name>K3X0N0_GLOUD</name>
<dbReference type="InterPro" id="IPR001752">
    <property type="entry name" value="Kinesin_motor_dom"/>
</dbReference>
<dbReference type="OMA" id="RAQLFQN"/>
<comment type="subcellular location">
    <subcellularLocation>
        <location evidence="1">Cytoplasm</location>
    </subcellularLocation>
</comment>
<keyword evidence="4 6" id="KW-0067">ATP-binding</keyword>
<dbReference type="Proteomes" id="UP000019132">
    <property type="component" value="Unassembled WGS sequence"/>
</dbReference>
<keyword evidence="3 6" id="KW-0547">Nucleotide-binding</keyword>
<feature type="domain" description="Kinesin motor" evidence="8">
    <location>
        <begin position="1"/>
        <end position="345"/>
    </location>
</feature>
<evidence type="ECO:0000256" key="6">
    <source>
        <dbReference type="PROSITE-ProRule" id="PRU00283"/>
    </source>
</evidence>
<evidence type="ECO:0000256" key="4">
    <source>
        <dbReference type="ARBA" id="ARBA00022840"/>
    </source>
</evidence>
<sequence>MDSFLQGFNVTVIAYGQTGSGKTFTMGNSIAASAMIASRLLFQPPGAAPWTGNDVAPSLPVDTVQESEGLIPRFLHQLFAQLKETESAGGDHVSVSFLEIYGEEIHDLLSEHARQQQDDGSQSLQLRENKAGVWVQGLTEVKVSNRRDALEQMRIGSLRRVTGSTEMNEHSSRSHAVYTVKIVRRINRRESLGGKAASTLKAPTTASLVNGKRRVNGRRLSFDEANGSDADAADATIVSKLTFVDLAGSERLKKTHAEGNRMKEGIQINVGLLALGNVINALGDKKSGSNLQTHVPYRSSKLTRLLQDALGGNSRTLFIACVSPAGANSNETLNTLQYANRAKNIQNKAVKNIDSRSAELLGLKAFNELLRRELVKARFMQAAGVDPSQIEAMVDMMLKDPAVLAYLKRLEQIAASSGVEAYGSDIRDETEKNQALLSRLSAHLSSMLSDRENGGDGRQQVEFDDVDAMSDGESVVMMEDKVGEVLEDLSPFSLAQLCQTLEVISTSLEIQSIWSLAARKSSSIESKVSRQDVKIRQKKTIADALEEALARMATWVAASSDDDPSENERTRQMNACQNKLSEIKSNITKLAEEKSIYLQELQDHSSRTKRQVLLKQDTIDQLRKTSQQLNSEANTNPLDILIRSSEIKNRFKIRELVDVSHFLEDGEKTMAEYLDEEIDAIAHLPSLFAKSDCPIASSEEIFLSLRDELQNTLDFEDLEASLSKELRNRARIVQGLTNGWLSCQERDGFLNENEFLSANEQKLKQCEGNIRYLSETIRSQSKQEKHLATMVESLASLDTAKRAVFPKAANAG</sequence>
<dbReference type="Pfam" id="PF00225">
    <property type="entry name" value="Kinesin"/>
    <property type="match status" value="2"/>
</dbReference>
<organism evidence="9 10">
    <name type="scientific">Globisporangium ultimum (strain ATCC 200006 / CBS 805.95 / DAOM BR144)</name>
    <name type="common">Pythium ultimum</name>
    <dbReference type="NCBI Taxonomy" id="431595"/>
    <lineage>
        <taxon>Eukaryota</taxon>
        <taxon>Sar</taxon>
        <taxon>Stramenopiles</taxon>
        <taxon>Oomycota</taxon>
        <taxon>Peronosporomycetes</taxon>
        <taxon>Pythiales</taxon>
        <taxon>Pythiaceae</taxon>
        <taxon>Globisporangium</taxon>
    </lineage>
</organism>
<dbReference type="EMBL" id="GL376592">
    <property type="status" value="NOT_ANNOTATED_CDS"/>
    <property type="molecule type" value="Genomic_DNA"/>
</dbReference>
<dbReference type="GO" id="GO:0051231">
    <property type="term" value="P:spindle elongation"/>
    <property type="evidence" value="ECO:0007669"/>
    <property type="project" value="TreeGrafter"/>
</dbReference>
<dbReference type="InParanoid" id="K3X0N0"/>
<dbReference type="GO" id="GO:0005875">
    <property type="term" value="C:microtubule associated complex"/>
    <property type="evidence" value="ECO:0007669"/>
    <property type="project" value="TreeGrafter"/>
</dbReference>
<evidence type="ECO:0000259" key="8">
    <source>
        <dbReference type="PROSITE" id="PS50067"/>
    </source>
</evidence>
<dbReference type="PROSITE" id="PS00411">
    <property type="entry name" value="KINESIN_MOTOR_1"/>
    <property type="match status" value="1"/>
</dbReference>
<dbReference type="SMART" id="SM00129">
    <property type="entry name" value="KISc"/>
    <property type="match status" value="1"/>
</dbReference>
<comment type="similarity">
    <text evidence="6 7">Belongs to the TRAFAC class myosin-kinesin ATPase superfamily. Kinesin family.</text>
</comment>
<dbReference type="STRING" id="431595.K3X0N0"/>
<evidence type="ECO:0000256" key="1">
    <source>
        <dbReference type="ARBA" id="ARBA00004496"/>
    </source>
</evidence>
<dbReference type="SUPFAM" id="SSF52540">
    <property type="entry name" value="P-loop containing nucleoside triphosphate hydrolases"/>
    <property type="match status" value="1"/>
</dbReference>
<dbReference type="GO" id="GO:0005524">
    <property type="term" value="F:ATP binding"/>
    <property type="evidence" value="ECO:0007669"/>
    <property type="project" value="UniProtKB-UniRule"/>
</dbReference>
<dbReference type="GO" id="GO:0005874">
    <property type="term" value="C:microtubule"/>
    <property type="evidence" value="ECO:0007669"/>
    <property type="project" value="UniProtKB-KW"/>
</dbReference>
<dbReference type="InterPro" id="IPR019821">
    <property type="entry name" value="Kinesin_motor_CS"/>
</dbReference>
<reference evidence="10" key="2">
    <citation type="submission" date="2010-04" db="EMBL/GenBank/DDBJ databases">
        <authorList>
            <person name="Buell R."/>
            <person name="Hamilton J."/>
            <person name="Hostetler J."/>
        </authorList>
    </citation>
    <scope>NUCLEOTIDE SEQUENCE [LARGE SCALE GENOMIC DNA]</scope>
    <source>
        <strain evidence="10">DAOM:BR144</strain>
    </source>
</reference>
<dbReference type="VEuPathDB" id="FungiDB:PYU1_G010756"/>
<dbReference type="GO" id="GO:0007018">
    <property type="term" value="P:microtubule-based movement"/>
    <property type="evidence" value="ECO:0007669"/>
    <property type="project" value="InterPro"/>
</dbReference>
<dbReference type="Gene3D" id="3.40.850.10">
    <property type="entry name" value="Kinesin motor domain"/>
    <property type="match status" value="1"/>
</dbReference>